<dbReference type="SUPFAM" id="SSF52402">
    <property type="entry name" value="Adenine nucleotide alpha hydrolases-like"/>
    <property type="match status" value="1"/>
</dbReference>
<dbReference type="Pfam" id="PF01507">
    <property type="entry name" value="PAPS_reduct"/>
    <property type="match status" value="1"/>
</dbReference>
<gene>
    <name evidence="2" type="ORF">ACEZDJ_38225</name>
</gene>
<evidence type="ECO:0000259" key="1">
    <source>
        <dbReference type="Pfam" id="PF01507"/>
    </source>
</evidence>
<feature type="domain" description="Phosphoadenosine phosphosulphate reductase" evidence="1">
    <location>
        <begin position="19"/>
        <end position="210"/>
    </location>
</feature>
<protein>
    <submittedName>
        <fullName evidence="2">Phosphoadenosine phosphosulfate reductase family protein</fullName>
    </submittedName>
</protein>
<proteinExistence type="predicted"/>
<sequence>MITSSTIARRRRLRGYDHLVFSLSGGKDGLAALDRGVALADDAGVLDRAVALHCDLGSAEWEGAADLARAQAEHYGVAFEVRRREQGTLLDMVRHRGMWMSPRARYCTSAMKRDVARKFYTELARSTPTPGRPARLLTALGIRAEESRARAQRPALAVDRTVSTSRKEVTVWHPVLRYSTDQVWQAIRRSGAPSHSAYAHVSRLSCRLCPLASRRDLLVSARLNPELAAEYAQVEDEIGHRFRNDWSMAQIVEEAQELPPEALTREHPLAACGSGGTFRFKVGCAA</sequence>
<dbReference type="InterPro" id="IPR014729">
    <property type="entry name" value="Rossmann-like_a/b/a_fold"/>
</dbReference>
<evidence type="ECO:0000313" key="3">
    <source>
        <dbReference type="Proteomes" id="UP001592528"/>
    </source>
</evidence>
<dbReference type="Proteomes" id="UP001592528">
    <property type="component" value="Unassembled WGS sequence"/>
</dbReference>
<dbReference type="Gene3D" id="3.40.50.620">
    <property type="entry name" value="HUPs"/>
    <property type="match status" value="1"/>
</dbReference>
<reference evidence="2 3" key="1">
    <citation type="submission" date="2024-09" db="EMBL/GenBank/DDBJ databases">
        <authorList>
            <person name="Lee S.D."/>
        </authorList>
    </citation>
    <scope>NUCLEOTIDE SEQUENCE [LARGE SCALE GENOMIC DNA]</scope>
    <source>
        <strain evidence="2 3">N1-5</strain>
    </source>
</reference>
<organism evidence="2 3">
    <name type="scientific">Streptacidiphilus cavernicola</name>
    <dbReference type="NCBI Taxonomy" id="3342716"/>
    <lineage>
        <taxon>Bacteria</taxon>
        <taxon>Bacillati</taxon>
        <taxon>Actinomycetota</taxon>
        <taxon>Actinomycetes</taxon>
        <taxon>Kitasatosporales</taxon>
        <taxon>Streptomycetaceae</taxon>
        <taxon>Streptacidiphilus</taxon>
    </lineage>
</organism>
<comment type="caution">
    <text evidence="2">The sequence shown here is derived from an EMBL/GenBank/DDBJ whole genome shotgun (WGS) entry which is preliminary data.</text>
</comment>
<evidence type="ECO:0000313" key="2">
    <source>
        <dbReference type="EMBL" id="MFC1407137.1"/>
    </source>
</evidence>
<dbReference type="EMBL" id="JBHEZZ010000039">
    <property type="protein sequence ID" value="MFC1407137.1"/>
    <property type="molecule type" value="Genomic_DNA"/>
</dbReference>
<accession>A0ABV6V0J3</accession>
<dbReference type="InterPro" id="IPR002500">
    <property type="entry name" value="PAPS_reduct_dom"/>
</dbReference>
<dbReference type="RefSeq" id="WP_084715490.1">
    <property type="nucleotide sequence ID" value="NZ_JBHEZZ010000039.1"/>
</dbReference>
<keyword evidence="3" id="KW-1185">Reference proteome</keyword>
<name>A0ABV6V0J3_9ACTN</name>